<name>A0A225W5M7_9STRA</name>
<evidence type="ECO:0000313" key="3">
    <source>
        <dbReference type="Proteomes" id="UP000198211"/>
    </source>
</evidence>
<feature type="compositionally biased region" description="Polar residues" evidence="1">
    <location>
        <begin position="43"/>
        <end position="53"/>
    </location>
</feature>
<dbReference type="OrthoDB" id="129329at2759"/>
<protein>
    <submittedName>
        <fullName evidence="2">Uncharacterized protein</fullName>
    </submittedName>
</protein>
<gene>
    <name evidence="2" type="ORF">PHMEG_00013709</name>
</gene>
<feature type="region of interest" description="Disordered" evidence="1">
    <location>
        <begin position="1"/>
        <end position="87"/>
    </location>
</feature>
<evidence type="ECO:0000256" key="1">
    <source>
        <dbReference type="SAM" id="MobiDB-lite"/>
    </source>
</evidence>
<accession>A0A225W5M7</accession>
<comment type="caution">
    <text evidence="2">The sequence shown here is derived from an EMBL/GenBank/DDBJ whole genome shotgun (WGS) entry which is preliminary data.</text>
</comment>
<feature type="compositionally biased region" description="Basic and acidic residues" evidence="1">
    <location>
        <begin position="17"/>
        <end position="29"/>
    </location>
</feature>
<dbReference type="AlphaFoldDB" id="A0A225W5M7"/>
<dbReference type="Proteomes" id="UP000198211">
    <property type="component" value="Unassembled WGS sequence"/>
</dbReference>
<organism evidence="2 3">
    <name type="scientific">Phytophthora megakarya</name>
    <dbReference type="NCBI Taxonomy" id="4795"/>
    <lineage>
        <taxon>Eukaryota</taxon>
        <taxon>Sar</taxon>
        <taxon>Stramenopiles</taxon>
        <taxon>Oomycota</taxon>
        <taxon>Peronosporomycetes</taxon>
        <taxon>Peronosporales</taxon>
        <taxon>Peronosporaceae</taxon>
        <taxon>Phytophthora</taxon>
    </lineage>
</organism>
<feature type="compositionally biased region" description="Basic and acidic residues" evidence="1">
    <location>
        <begin position="54"/>
        <end position="70"/>
    </location>
</feature>
<proteinExistence type="predicted"/>
<reference evidence="3" key="1">
    <citation type="submission" date="2017-03" db="EMBL/GenBank/DDBJ databases">
        <title>Phytopthora megakarya and P. palmivora, two closely related causual agents of cacao black pod achieved similar genome size and gene model numbers by different mechanisms.</title>
        <authorList>
            <person name="Ali S."/>
            <person name="Shao J."/>
            <person name="Larry D.J."/>
            <person name="Kronmiller B."/>
            <person name="Shen D."/>
            <person name="Strem M.D."/>
            <person name="Melnick R.L."/>
            <person name="Guiltinan M.J."/>
            <person name="Tyler B.M."/>
            <person name="Meinhardt L.W."/>
            <person name="Bailey B.A."/>
        </authorList>
    </citation>
    <scope>NUCLEOTIDE SEQUENCE [LARGE SCALE GENOMIC DNA]</scope>
    <source>
        <strain evidence="3">zdho120</strain>
    </source>
</reference>
<keyword evidence="3" id="KW-1185">Reference proteome</keyword>
<dbReference type="EMBL" id="NBNE01001687">
    <property type="protein sequence ID" value="OWZ13043.1"/>
    <property type="molecule type" value="Genomic_DNA"/>
</dbReference>
<evidence type="ECO:0000313" key="2">
    <source>
        <dbReference type="EMBL" id="OWZ13043.1"/>
    </source>
</evidence>
<sequence length="174" mass="19045">MRFESYISCGSQGKNNAKPDQDHCGSDKWQKKRGGNGGDSKPPASNSAQLSKQPEQRNGKPESTPKRWEGRSQVLDPTHGVFQCPNTAGPAEAKELYEKRTGKRVMKPVLATARSSTGTVTSSPAIPCTIMNTVETEITPDSAAEVSVMTIMLLKQLSASETWLHSKRFLNRRV</sequence>